<proteinExistence type="predicted"/>
<name>A0A7S3RFK0_9SPIT</name>
<evidence type="ECO:0000313" key="1">
    <source>
        <dbReference type="EMBL" id="CAE0522046.1"/>
    </source>
</evidence>
<dbReference type="InterPro" id="IPR027417">
    <property type="entry name" value="P-loop_NTPase"/>
</dbReference>
<reference evidence="1" key="1">
    <citation type="submission" date="2021-01" db="EMBL/GenBank/DDBJ databases">
        <authorList>
            <person name="Corre E."/>
            <person name="Pelletier E."/>
            <person name="Niang G."/>
            <person name="Scheremetjew M."/>
            <person name="Finn R."/>
            <person name="Kale V."/>
            <person name="Holt S."/>
            <person name="Cochrane G."/>
            <person name="Meng A."/>
            <person name="Brown T."/>
            <person name="Cohen L."/>
        </authorList>
    </citation>
    <scope>NUCLEOTIDE SEQUENCE</scope>
    <source>
        <strain evidence="1">SPMC142</strain>
    </source>
</reference>
<organism evidence="1">
    <name type="scientific">Strombidinopsis acuminata</name>
    <dbReference type="NCBI Taxonomy" id="141414"/>
    <lineage>
        <taxon>Eukaryota</taxon>
        <taxon>Sar</taxon>
        <taxon>Alveolata</taxon>
        <taxon>Ciliophora</taxon>
        <taxon>Intramacronucleata</taxon>
        <taxon>Spirotrichea</taxon>
        <taxon>Choreotrichia</taxon>
        <taxon>Choreotrichida</taxon>
        <taxon>Strombidinopsidae</taxon>
        <taxon>Strombidinopsis</taxon>
    </lineage>
</organism>
<dbReference type="SUPFAM" id="SSF52540">
    <property type="entry name" value="P-loop containing nucleoside triphosphate hydrolases"/>
    <property type="match status" value="1"/>
</dbReference>
<gene>
    <name evidence="1" type="ORF">SACU0126_LOCUS2195</name>
</gene>
<dbReference type="EMBL" id="HBIQ01006288">
    <property type="protein sequence ID" value="CAE0522046.1"/>
    <property type="molecule type" value="Transcribed_RNA"/>
</dbReference>
<sequence length="233" mass="26036">MEKELSDNAPPFEALVDDVARTMGSCGSPNRTFSMMDEYTAEMDEAGCYVNPFVGEGRYARYLRLWLGMVPKRQMMILNFDVWTASDAAAKATMAEVAGFLQLAHFAFRVSEAHNTHANRSVHVDRDAVTDAAQIKAQAVEAELSTRIRCILNDFFQPFNEDLDHLLAHYGYSPMTHTWQSGSGCPPESLWRFAEVLLAAPHAGEVSREDEEHKKCGTVDHPCLAGSDFHVNY</sequence>
<dbReference type="Gene3D" id="3.40.50.300">
    <property type="entry name" value="P-loop containing nucleotide triphosphate hydrolases"/>
    <property type="match status" value="1"/>
</dbReference>
<protein>
    <submittedName>
        <fullName evidence="1">Uncharacterized protein</fullName>
    </submittedName>
</protein>
<accession>A0A7S3RFK0</accession>
<dbReference type="AlphaFoldDB" id="A0A7S3RFK0"/>